<organism evidence="2 3">
    <name type="scientific">Pseudidiomarina planktonica</name>
    <dbReference type="NCBI Taxonomy" id="1323738"/>
    <lineage>
        <taxon>Bacteria</taxon>
        <taxon>Pseudomonadati</taxon>
        <taxon>Pseudomonadota</taxon>
        <taxon>Gammaproteobacteria</taxon>
        <taxon>Alteromonadales</taxon>
        <taxon>Idiomarinaceae</taxon>
        <taxon>Pseudidiomarina</taxon>
    </lineage>
</organism>
<sequence length="240" mass="25979">MAKLTTTARQLGLAVQLPDDENFATFIDGENSSQVAALTAFVDAGSGAGQSSPWCLLTGAAGVGKTHLLHALCAAAPQHAMYLSLADIAEQAEPSVLTGLEQVPLLCLDDVEAVLADENWCYALFSLLNKVSDAQQSRIVMTSRSSANQVKTALADLTSRLQWGLPLQLQELSDPYKVKALQLRAKMRGIELQADVAQFMLHRLGRSMRSLMQCLAQLDEASLAAQRRLTIPFVKRELSI</sequence>
<dbReference type="InterPro" id="IPR003593">
    <property type="entry name" value="AAA+_ATPase"/>
</dbReference>
<dbReference type="PANTHER" id="PTHR30050">
    <property type="entry name" value="CHROMOSOMAL REPLICATION INITIATOR PROTEIN DNAA"/>
    <property type="match status" value="1"/>
</dbReference>
<feature type="domain" description="AAA+ ATPase" evidence="1">
    <location>
        <begin position="51"/>
        <end position="169"/>
    </location>
</feature>
<evidence type="ECO:0000313" key="2">
    <source>
        <dbReference type="EMBL" id="SMQ66063.1"/>
    </source>
</evidence>
<dbReference type="Proteomes" id="UP000194450">
    <property type="component" value="Unassembled WGS sequence"/>
</dbReference>
<dbReference type="EMBL" id="FXWH01000001">
    <property type="protein sequence ID" value="SMQ66063.1"/>
    <property type="molecule type" value="Genomic_DNA"/>
</dbReference>
<protein>
    <submittedName>
        <fullName evidence="2">Regulatory inactivation of DnaA Hda protein</fullName>
    </submittedName>
</protein>
<dbReference type="Pfam" id="PF00308">
    <property type="entry name" value="Bac_DnaA"/>
    <property type="match status" value="1"/>
</dbReference>
<dbReference type="Gene3D" id="1.10.8.60">
    <property type="match status" value="1"/>
</dbReference>
<dbReference type="SUPFAM" id="SSF52540">
    <property type="entry name" value="P-loop containing nucleoside triphosphate hydrolases"/>
    <property type="match status" value="1"/>
</dbReference>
<dbReference type="InterPro" id="IPR055199">
    <property type="entry name" value="Hda_lid"/>
</dbReference>
<evidence type="ECO:0000313" key="3">
    <source>
        <dbReference type="Proteomes" id="UP000194450"/>
    </source>
</evidence>
<dbReference type="PANTHER" id="PTHR30050:SF5">
    <property type="entry name" value="DNAA REGULATORY INACTIVATOR HDA"/>
    <property type="match status" value="1"/>
</dbReference>
<keyword evidence="3" id="KW-1185">Reference proteome</keyword>
<dbReference type="SMART" id="SM00382">
    <property type="entry name" value="AAA"/>
    <property type="match status" value="1"/>
</dbReference>
<proteinExistence type="predicted"/>
<gene>
    <name evidence="2" type="ORF">SAMN06297229_1430</name>
</gene>
<dbReference type="InterPro" id="IPR013317">
    <property type="entry name" value="DnaA_dom"/>
</dbReference>
<evidence type="ECO:0000259" key="1">
    <source>
        <dbReference type="SMART" id="SM00382"/>
    </source>
</evidence>
<reference evidence="3" key="1">
    <citation type="submission" date="2017-04" db="EMBL/GenBank/DDBJ databases">
        <authorList>
            <person name="Varghese N."/>
            <person name="Submissions S."/>
        </authorList>
    </citation>
    <scope>NUCLEOTIDE SEQUENCE [LARGE SCALE GENOMIC DNA]</scope>
</reference>
<dbReference type="NCBIfam" id="TIGR03420">
    <property type="entry name" value="DnaA_homol_Hda"/>
    <property type="match status" value="1"/>
</dbReference>
<dbReference type="GO" id="GO:0032297">
    <property type="term" value="P:negative regulation of DNA-templated DNA replication initiation"/>
    <property type="evidence" value="ECO:0007669"/>
    <property type="project" value="InterPro"/>
</dbReference>
<dbReference type="Pfam" id="PF22688">
    <property type="entry name" value="Hda_lid"/>
    <property type="match status" value="1"/>
</dbReference>
<dbReference type="RefSeq" id="WP_086434498.1">
    <property type="nucleotide sequence ID" value="NZ_FXWH01000001.1"/>
</dbReference>
<dbReference type="AlphaFoldDB" id="A0A1Y6F0Q3"/>
<accession>A0A1Y6F0Q3</accession>
<dbReference type="Gene3D" id="3.40.50.300">
    <property type="entry name" value="P-loop containing nucleotide triphosphate hydrolases"/>
    <property type="match status" value="1"/>
</dbReference>
<dbReference type="OrthoDB" id="9784878at2"/>
<dbReference type="InterPro" id="IPR017788">
    <property type="entry name" value="Hda"/>
</dbReference>
<name>A0A1Y6F0Q3_9GAMM</name>
<dbReference type="InterPro" id="IPR027417">
    <property type="entry name" value="P-loop_NTPase"/>
</dbReference>
<dbReference type="GO" id="GO:0006270">
    <property type="term" value="P:DNA replication initiation"/>
    <property type="evidence" value="ECO:0007669"/>
    <property type="project" value="TreeGrafter"/>
</dbReference>